<dbReference type="GO" id="GO:0016567">
    <property type="term" value="P:protein ubiquitination"/>
    <property type="evidence" value="ECO:0007669"/>
    <property type="project" value="InterPro"/>
</dbReference>
<dbReference type="GO" id="GO:0061630">
    <property type="term" value="F:ubiquitin protein ligase activity"/>
    <property type="evidence" value="ECO:0007669"/>
    <property type="project" value="UniProtKB-EC"/>
</dbReference>
<evidence type="ECO:0000256" key="6">
    <source>
        <dbReference type="ARBA" id="ARBA00022771"/>
    </source>
</evidence>
<dbReference type="Gene3D" id="1.20.120.1750">
    <property type="match status" value="1"/>
</dbReference>
<keyword evidence="5" id="KW-0677">Repeat</keyword>
<dbReference type="PANTHER" id="PTHR11685">
    <property type="entry name" value="RBR FAMILY RING FINGER AND IBR DOMAIN-CONTAINING"/>
    <property type="match status" value="1"/>
</dbReference>
<protein>
    <recommendedName>
        <fullName evidence="2">RBR-type E3 ubiquitin transferase</fullName>
        <ecNumber evidence="2">2.3.2.31</ecNumber>
    </recommendedName>
</protein>
<evidence type="ECO:0000256" key="2">
    <source>
        <dbReference type="ARBA" id="ARBA00012251"/>
    </source>
</evidence>
<keyword evidence="4" id="KW-0479">Metal-binding</keyword>
<dbReference type="InterPro" id="IPR044066">
    <property type="entry name" value="TRIAD_supradom"/>
</dbReference>
<name>A0A074YSG9_AURPU</name>
<evidence type="ECO:0000256" key="1">
    <source>
        <dbReference type="ARBA" id="ARBA00001798"/>
    </source>
</evidence>
<dbReference type="STRING" id="1043002.A0A074YSG9"/>
<dbReference type="Proteomes" id="UP000030706">
    <property type="component" value="Unassembled WGS sequence"/>
</dbReference>
<feature type="domain" description="RING-type" evidence="9">
    <location>
        <begin position="3"/>
        <end position="197"/>
    </location>
</feature>
<keyword evidence="7" id="KW-0833">Ubl conjugation pathway</keyword>
<evidence type="ECO:0000256" key="5">
    <source>
        <dbReference type="ARBA" id="ARBA00022737"/>
    </source>
</evidence>
<keyword evidence="11" id="KW-1185">Reference proteome</keyword>
<keyword evidence="8" id="KW-0862">Zinc</keyword>
<evidence type="ECO:0000313" key="10">
    <source>
        <dbReference type="EMBL" id="KEQ89811.1"/>
    </source>
</evidence>
<evidence type="ECO:0000256" key="8">
    <source>
        <dbReference type="ARBA" id="ARBA00022833"/>
    </source>
</evidence>
<dbReference type="CDD" id="cd20335">
    <property type="entry name" value="BRcat_RBR"/>
    <property type="match status" value="1"/>
</dbReference>
<keyword evidence="3" id="KW-0808">Transferase</keyword>
<dbReference type="GeneID" id="40741245"/>
<reference evidence="10 11" key="1">
    <citation type="journal article" date="2014" name="BMC Genomics">
        <title>Genome sequencing of four Aureobasidium pullulans varieties: biotechnological potential, stress tolerance, and description of new species.</title>
        <authorList>
            <person name="Gostin Ar C."/>
            <person name="Ohm R.A."/>
            <person name="Kogej T."/>
            <person name="Sonjak S."/>
            <person name="Turk M."/>
            <person name="Zajc J."/>
            <person name="Zalar P."/>
            <person name="Grube M."/>
            <person name="Sun H."/>
            <person name="Han J."/>
            <person name="Sharma A."/>
            <person name="Chiniquy J."/>
            <person name="Ngan C.Y."/>
            <person name="Lipzen A."/>
            <person name="Barry K."/>
            <person name="Grigoriev I.V."/>
            <person name="Gunde-Cimerman N."/>
        </authorList>
    </citation>
    <scope>NUCLEOTIDE SEQUENCE [LARGE SCALE GENOMIC DNA]</scope>
    <source>
        <strain evidence="10 11">EXF-150</strain>
    </source>
</reference>
<dbReference type="HOGENOM" id="CLU_022048_5_2_1"/>
<dbReference type="GO" id="GO:0008270">
    <property type="term" value="F:zinc ion binding"/>
    <property type="evidence" value="ECO:0007669"/>
    <property type="project" value="UniProtKB-KW"/>
</dbReference>
<proteinExistence type="predicted"/>
<evidence type="ECO:0000256" key="3">
    <source>
        <dbReference type="ARBA" id="ARBA00022679"/>
    </source>
</evidence>
<dbReference type="Pfam" id="PF01485">
    <property type="entry name" value="IBR"/>
    <property type="match status" value="2"/>
</dbReference>
<evidence type="ECO:0000259" key="9">
    <source>
        <dbReference type="PROSITE" id="PS51873"/>
    </source>
</evidence>
<dbReference type="RefSeq" id="XP_029765998.1">
    <property type="nucleotide sequence ID" value="XM_029898939.1"/>
</dbReference>
<dbReference type="AlphaFoldDB" id="A0A074YSG9"/>
<keyword evidence="6" id="KW-0863">Zinc-finger</keyword>
<organism evidence="10 11">
    <name type="scientific">Aureobasidium pullulans EXF-150</name>
    <dbReference type="NCBI Taxonomy" id="1043002"/>
    <lineage>
        <taxon>Eukaryota</taxon>
        <taxon>Fungi</taxon>
        <taxon>Dikarya</taxon>
        <taxon>Ascomycota</taxon>
        <taxon>Pezizomycotina</taxon>
        <taxon>Dothideomycetes</taxon>
        <taxon>Dothideomycetidae</taxon>
        <taxon>Dothideales</taxon>
        <taxon>Saccotheciaceae</taxon>
        <taxon>Aureobasidium</taxon>
    </lineage>
</organism>
<dbReference type="EC" id="2.3.2.31" evidence="2"/>
<evidence type="ECO:0000256" key="7">
    <source>
        <dbReference type="ARBA" id="ARBA00022786"/>
    </source>
</evidence>
<dbReference type="InterPro" id="IPR031127">
    <property type="entry name" value="E3_UB_ligase_RBR"/>
</dbReference>
<evidence type="ECO:0000313" key="11">
    <source>
        <dbReference type="Proteomes" id="UP000030706"/>
    </source>
</evidence>
<dbReference type="EMBL" id="KL584974">
    <property type="protein sequence ID" value="KEQ89811.1"/>
    <property type="molecule type" value="Genomic_DNA"/>
</dbReference>
<dbReference type="SUPFAM" id="SSF57850">
    <property type="entry name" value="RING/U-box"/>
    <property type="match status" value="1"/>
</dbReference>
<sequence>MSEPGFCTNCDDYSEDPLIPLPCRCLWCSTCITTSFTLARAEEHYPPRCCSKLNFTNLKKHLSADLIADLETKFTVYETPGHLRVFCAHKNCLKFIPISGVNGDIATCPSCSQKTCKKCKDVYHEGECGVDQNLQKTLELCKDENYKQCKSCGEMVERNGGQGRSEGCPHMKCPCGYKFCAHCGGNEWHWNKCLEKK</sequence>
<dbReference type="PROSITE" id="PS51873">
    <property type="entry name" value="TRIAD"/>
    <property type="match status" value="1"/>
</dbReference>
<evidence type="ECO:0000256" key="4">
    <source>
        <dbReference type="ARBA" id="ARBA00022723"/>
    </source>
</evidence>
<accession>A0A074YSG9</accession>
<comment type="catalytic activity">
    <reaction evidence="1">
        <text>[E2 ubiquitin-conjugating enzyme]-S-ubiquitinyl-L-cysteine + [acceptor protein]-L-lysine = [E2 ubiquitin-conjugating enzyme]-L-cysteine + [acceptor protein]-N(6)-ubiquitinyl-L-lysine.</text>
        <dbReference type="EC" id="2.3.2.31"/>
    </reaction>
</comment>
<gene>
    <name evidence="10" type="ORF">M438DRAFT_14610</name>
</gene>
<dbReference type="InterPro" id="IPR002867">
    <property type="entry name" value="IBR_dom"/>
</dbReference>